<gene>
    <name evidence="2" type="ORF">Leucomu_13000</name>
</gene>
<feature type="region of interest" description="Disordered" evidence="1">
    <location>
        <begin position="86"/>
        <end position="110"/>
    </location>
</feature>
<dbReference type="EMBL" id="CP035037">
    <property type="protein sequence ID" value="QAB18704.1"/>
    <property type="molecule type" value="Genomic_DNA"/>
</dbReference>
<dbReference type="RefSeq" id="WP_128387478.1">
    <property type="nucleotide sequence ID" value="NZ_CP035037.1"/>
</dbReference>
<reference evidence="2 3" key="1">
    <citation type="submission" date="2019-01" db="EMBL/GenBank/DDBJ databases">
        <title>Leucobacter muris sp. nov. isolated from the nose of a laboratory mouse.</title>
        <authorList>
            <person name="Benga L."/>
            <person name="Sproeer C."/>
            <person name="Schumann P."/>
            <person name="Verbarg S."/>
            <person name="Bunk B."/>
            <person name="Engelhardt E."/>
            <person name="Benten P.M."/>
            <person name="Sager M."/>
        </authorList>
    </citation>
    <scope>NUCLEOTIDE SEQUENCE [LARGE SCALE GENOMIC DNA]</scope>
    <source>
        <strain evidence="2 3">DSM 101948</strain>
    </source>
</reference>
<dbReference type="Proteomes" id="UP000285768">
    <property type="component" value="Chromosome"/>
</dbReference>
<name>A0ABX5QHZ7_9MICO</name>
<proteinExistence type="predicted"/>
<organism evidence="2 3">
    <name type="scientific">Leucobacter muris</name>
    <dbReference type="NCBI Taxonomy" id="1935379"/>
    <lineage>
        <taxon>Bacteria</taxon>
        <taxon>Bacillati</taxon>
        <taxon>Actinomycetota</taxon>
        <taxon>Actinomycetes</taxon>
        <taxon>Micrococcales</taxon>
        <taxon>Microbacteriaceae</taxon>
        <taxon>Leucobacter</taxon>
    </lineage>
</organism>
<accession>A0ABX5QHZ7</accession>
<evidence type="ECO:0000313" key="3">
    <source>
        <dbReference type="Proteomes" id="UP000285768"/>
    </source>
</evidence>
<sequence length="110" mass="11969">MVLKYTSKRPDEELDGLQALEDHFKSAQHDDVVAVVVISGHTLVEDLNDGMRTATVRMKQVEPLTGAEAQAARKLLTDAYVKRTGNEPLPLEDAADGAELPTIPWGGESE</sequence>
<evidence type="ECO:0000256" key="1">
    <source>
        <dbReference type="SAM" id="MobiDB-lite"/>
    </source>
</evidence>
<evidence type="ECO:0000313" key="2">
    <source>
        <dbReference type="EMBL" id="QAB18704.1"/>
    </source>
</evidence>
<protein>
    <submittedName>
        <fullName evidence="2">Uncharacterized protein</fullName>
    </submittedName>
</protein>
<keyword evidence="3" id="KW-1185">Reference proteome</keyword>